<feature type="compositionally biased region" description="Basic and acidic residues" evidence="1">
    <location>
        <begin position="40"/>
        <end position="49"/>
    </location>
</feature>
<evidence type="ECO:0000256" key="1">
    <source>
        <dbReference type="SAM" id="MobiDB-lite"/>
    </source>
</evidence>
<evidence type="ECO:0000313" key="3">
    <source>
        <dbReference type="Proteomes" id="UP001215598"/>
    </source>
</evidence>
<dbReference type="EMBL" id="JARKIB010000444">
    <property type="protein sequence ID" value="KAJ7707241.1"/>
    <property type="molecule type" value="Genomic_DNA"/>
</dbReference>
<dbReference type="AlphaFoldDB" id="A0AAD7M9T5"/>
<feature type="region of interest" description="Disordered" evidence="1">
    <location>
        <begin position="1"/>
        <end position="54"/>
    </location>
</feature>
<proteinExistence type="predicted"/>
<reference evidence="2" key="1">
    <citation type="submission" date="2023-03" db="EMBL/GenBank/DDBJ databases">
        <title>Massive genome expansion in bonnet fungi (Mycena s.s.) driven by repeated elements and novel gene families across ecological guilds.</title>
        <authorList>
            <consortium name="Lawrence Berkeley National Laboratory"/>
            <person name="Harder C.B."/>
            <person name="Miyauchi S."/>
            <person name="Viragh M."/>
            <person name="Kuo A."/>
            <person name="Thoen E."/>
            <person name="Andreopoulos B."/>
            <person name="Lu D."/>
            <person name="Skrede I."/>
            <person name="Drula E."/>
            <person name="Henrissat B."/>
            <person name="Morin E."/>
            <person name="Kohler A."/>
            <person name="Barry K."/>
            <person name="LaButti K."/>
            <person name="Morin E."/>
            <person name="Salamov A."/>
            <person name="Lipzen A."/>
            <person name="Mereny Z."/>
            <person name="Hegedus B."/>
            <person name="Baldrian P."/>
            <person name="Stursova M."/>
            <person name="Weitz H."/>
            <person name="Taylor A."/>
            <person name="Grigoriev I.V."/>
            <person name="Nagy L.G."/>
            <person name="Martin F."/>
            <person name="Kauserud H."/>
        </authorList>
    </citation>
    <scope>NUCLEOTIDE SEQUENCE</scope>
    <source>
        <strain evidence="2">CBHHK182m</strain>
    </source>
</reference>
<protein>
    <submittedName>
        <fullName evidence="2">Uncharacterized protein</fullName>
    </submittedName>
</protein>
<keyword evidence="3" id="KW-1185">Reference proteome</keyword>
<gene>
    <name evidence="2" type="ORF">B0H16DRAFT_1481592</name>
</gene>
<evidence type="ECO:0000313" key="2">
    <source>
        <dbReference type="EMBL" id="KAJ7707241.1"/>
    </source>
</evidence>
<comment type="caution">
    <text evidence="2">The sequence shown here is derived from an EMBL/GenBank/DDBJ whole genome shotgun (WGS) entry which is preliminary data.</text>
</comment>
<accession>A0AAD7M9T5</accession>
<organism evidence="2 3">
    <name type="scientific">Mycena metata</name>
    <dbReference type="NCBI Taxonomy" id="1033252"/>
    <lineage>
        <taxon>Eukaryota</taxon>
        <taxon>Fungi</taxon>
        <taxon>Dikarya</taxon>
        <taxon>Basidiomycota</taxon>
        <taxon>Agaricomycotina</taxon>
        <taxon>Agaricomycetes</taxon>
        <taxon>Agaricomycetidae</taxon>
        <taxon>Agaricales</taxon>
        <taxon>Marasmiineae</taxon>
        <taxon>Mycenaceae</taxon>
        <taxon>Mycena</taxon>
    </lineage>
</organism>
<dbReference type="Proteomes" id="UP001215598">
    <property type="component" value="Unassembled WGS sequence"/>
</dbReference>
<sequence>MDTKLDTRTGRTTKAHRKTNAAVGHEAPCAHPSNEPGVRGMEDHAEDAKNTLPPAAGRRNKWELLTCSGIGPTIVIEQNLSRVFRYQAEIAALVLLRRSSSVYTRAYQRGAWCTTTQVVAYCDRRHWNAATGMNGVFQKDNKKQAYRGNDACGASFHVGKKKSGAAARWHREEVKEGNVVVEIGKKDARGVACIDEHVMDASNDTPWTVPDWRSSARRGKARNATTILKSIISLNSAREDTVGREDTAGVGSAVAGTDVSSGRRLAGGAQMSAGGVRIGGCRSREEAHVVERNCGGRDEGDQGLGTGARWKSGSGWDRQPLGRIAVVEWVLTSAPDGGVREGQAGGGPCGRGCEMGAGGGEAAEGEGTGSLSVVVVVRKKTATWLSRAGRTAVQVPATAGSRLEK</sequence>
<name>A0AAD7M9T5_9AGAR</name>